<organism evidence="4 5">
    <name type="scientific">Shewanella maritima</name>
    <dbReference type="NCBI Taxonomy" id="2520507"/>
    <lineage>
        <taxon>Bacteria</taxon>
        <taxon>Pseudomonadati</taxon>
        <taxon>Pseudomonadota</taxon>
        <taxon>Gammaproteobacteria</taxon>
        <taxon>Alteromonadales</taxon>
        <taxon>Shewanellaceae</taxon>
        <taxon>Shewanella</taxon>
    </lineage>
</organism>
<feature type="domain" description="Bacterial sugar transferase" evidence="3">
    <location>
        <begin position="491"/>
        <end position="679"/>
    </location>
</feature>
<keyword evidence="5" id="KW-1185">Reference proteome</keyword>
<reference evidence="4 5" key="1">
    <citation type="submission" date="2019-02" db="EMBL/GenBank/DDBJ databases">
        <title>Shewanella sp. D4-2 isolated from Dokdo Island.</title>
        <authorList>
            <person name="Baek K."/>
        </authorList>
    </citation>
    <scope>NUCLEOTIDE SEQUENCE [LARGE SCALE GENOMIC DNA]</scope>
    <source>
        <strain evidence="4 5">D4-2</strain>
    </source>
</reference>
<keyword evidence="2" id="KW-0472">Membrane</keyword>
<dbReference type="NCBIfam" id="TIGR00696">
    <property type="entry name" value="wecG_tagA_cpsF"/>
    <property type="match status" value="1"/>
</dbReference>
<feature type="transmembrane region" description="Helical" evidence="2">
    <location>
        <begin position="496"/>
        <end position="517"/>
    </location>
</feature>
<evidence type="ECO:0000313" key="4">
    <source>
        <dbReference type="EMBL" id="QBF84220.1"/>
    </source>
</evidence>
<evidence type="ECO:0000256" key="2">
    <source>
        <dbReference type="SAM" id="Phobius"/>
    </source>
</evidence>
<accession>A0A411PL23</accession>
<dbReference type="PANTHER" id="PTHR30576:SF10">
    <property type="entry name" value="SLL5057 PROTEIN"/>
    <property type="match status" value="1"/>
</dbReference>
<feature type="transmembrane region" description="Helical" evidence="2">
    <location>
        <begin position="12"/>
        <end position="40"/>
    </location>
</feature>
<dbReference type="AlphaFoldDB" id="A0A411PL23"/>
<name>A0A411PL23_9GAMM</name>
<dbReference type="OrthoDB" id="9808602at2"/>
<protein>
    <submittedName>
        <fullName evidence="4">WecB/TagA/CpsF family glycosyltransferase</fullName>
    </submittedName>
</protein>
<dbReference type="Pfam" id="PF03808">
    <property type="entry name" value="Glyco_tran_WecG"/>
    <property type="match status" value="1"/>
</dbReference>
<dbReference type="KEGG" id="smai:EXU30_17235"/>
<comment type="similarity">
    <text evidence="1">Belongs to the bacterial sugar transferase family.</text>
</comment>
<dbReference type="Proteomes" id="UP000291106">
    <property type="component" value="Chromosome"/>
</dbReference>
<dbReference type="CDD" id="cd06533">
    <property type="entry name" value="Glyco_transf_WecG_TagA"/>
    <property type="match status" value="1"/>
</dbReference>
<keyword evidence="2" id="KW-1133">Transmembrane helix</keyword>
<dbReference type="Pfam" id="PF02397">
    <property type="entry name" value="Bac_transf"/>
    <property type="match status" value="1"/>
</dbReference>
<keyword evidence="2" id="KW-0812">Transmembrane</keyword>
<dbReference type="RefSeq" id="WP_130602113.1">
    <property type="nucleotide sequence ID" value="NZ_CP036200.1"/>
</dbReference>
<evidence type="ECO:0000259" key="3">
    <source>
        <dbReference type="Pfam" id="PF02397"/>
    </source>
</evidence>
<keyword evidence="4" id="KW-0808">Transferase</keyword>
<dbReference type="InterPro" id="IPR004629">
    <property type="entry name" value="WecG_TagA_CpsF"/>
</dbReference>
<dbReference type="EMBL" id="CP036200">
    <property type="protein sequence ID" value="QBF84220.1"/>
    <property type="molecule type" value="Genomic_DNA"/>
</dbReference>
<gene>
    <name evidence="4" type="ORF">EXU30_17235</name>
</gene>
<dbReference type="GO" id="GO:0016780">
    <property type="term" value="F:phosphotransferase activity, for other substituted phosphate groups"/>
    <property type="evidence" value="ECO:0007669"/>
    <property type="project" value="TreeGrafter"/>
</dbReference>
<evidence type="ECO:0000256" key="1">
    <source>
        <dbReference type="ARBA" id="ARBA00006464"/>
    </source>
</evidence>
<evidence type="ECO:0000313" key="5">
    <source>
        <dbReference type="Proteomes" id="UP000291106"/>
    </source>
</evidence>
<sequence length="685" mass="77300">MRTHINQIAFSIRVFEIISAMMLLIVLSPLLIVKALYLLARGEQVFEQIQFHGHMDMFNQYQFTRGRFSGILHLHNVLTGDMGYVGSRAQYAVIEATPYTVRPGLMSFEKMHQQMGICYDKFTDDPHLNHSISNYLVTLGRCIIGYALALTKSKLSIEPQVMNEPKTDPKPVENKFEIFKVRIDNLTMTQAINSVVNTAKDKQPNIFEGLRSTPNQCQQFCFVNTDCLNTAYKDDPYRQTLAQANKVFADGSGIRLASKLLGFTVKDNVNGTDMLPLLCQKAAKQQLPLFLLGAKPGVAQQAANKLVAAHPGLEIAGTQDGYFDEAKIDEVITTINQSGAKILLVAMGAPVQDNWIAKYQHRLQVPVAMGVGGLFDFYAERVSRAPVAIRQIGMEWTWRLMQEPARMWRRYLIGNPLFVLRVIETKFKLKTGLEAVSKALSTTSTPQSDDDKVGNAIETNPIGHFSHHKLKYASRRKQRYYLKLLAAKVAKRSFDIVASAILMLLLSPLLLITALLIRIESPGAILFTQTRAGLNNQPFTMWKFRSMFIDAEARLAKLQQQNEMRGGVIFKMKSDPRVTRVGRFIRKASIDELPQLWNVFIGEMSLVGPRPALPSEVSQYQPSDHRRLLTKPGITCIWQVSGRSDIPFDRQVELDVDYLYKQSFTQDFKLLLKTIPAVLFARGAY</sequence>
<dbReference type="InterPro" id="IPR003362">
    <property type="entry name" value="Bact_transf"/>
</dbReference>
<dbReference type="PANTHER" id="PTHR30576">
    <property type="entry name" value="COLANIC BIOSYNTHESIS UDP-GLUCOSE LIPID CARRIER TRANSFERASE"/>
    <property type="match status" value="1"/>
</dbReference>
<proteinExistence type="inferred from homology"/>